<accession>A0A413R6S9</accession>
<name>A0A413R6S9_9FIRM</name>
<keyword evidence="1" id="KW-0472">Membrane</keyword>
<evidence type="ECO:0000313" key="2">
    <source>
        <dbReference type="EMBL" id="RHA17703.1"/>
    </source>
</evidence>
<keyword evidence="1" id="KW-0812">Transmembrane</keyword>
<comment type="caution">
    <text evidence="2">The sequence shown here is derived from an EMBL/GenBank/DDBJ whole genome shotgun (WGS) entry which is preliminary data.</text>
</comment>
<keyword evidence="1" id="KW-1133">Transmembrane helix</keyword>
<protein>
    <submittedName>
        <fullName evidence="2">Uncharacterized protein</fullName>
    </submittedName>
</protein>
<organism evidence="2 3">
    <name type="scientific">Eubacterium ventriosum</name>
    <dbReference type="NCBI Taxonomy" id="39496"/>
    <lineage>
        <taxon>Bacteria</taxon>
        <taxon>Bacillati</taxon>
        <taxon>Bacillota</taxon>
        <taxon>Clostridia</taxon>
        <taxon>Eubacteriales</taxon>
        <taxon>Eubacteriaceae</taxon>
        <taxon>Eubacterium</taxon>
    </lineage>
</organism>
<sequence>MAAGATSFVAKTIVRLSYAIISCSTLQQWWMVIITAGTLIGVAWQFKKLFVNLPRGVLYIKKGLS</sequence>
<keyword evidence="3" id="KW-1185">Reference proteome</keyword>
<feature type="transmembrane region" description="Helical" evidence="1">
    <location>
        <begin position="29"/>
        <end position="46"/>
    </location>
</feature>
<evidence type="ECO:0000313" key="3">
    <source>
        <dbReference type="Proteomes" id="UP000284779"/>
    </source>
</evidence>
<dbReference type="Proteomes" id="UP000284779">
    <property type="component" value="Unassembled WGS sequence"/>
</dbReference>
<evidence type="ECO:0000256" key="1">
    <source>
        <dbReference type="SAM" id="Phobius"/>
    </source>
</evidence>
<reference evidence="2 3" key="1">
    <citation type="submission" date="2018-08" db="EMBL/GenBank/DDBJ databases">
        <title>A genome reference for cultivated species of the human gut microbiota.</title>
        <authorList>
            <person name="Zou Y."/>
            <person name="Xue W."/>
            <person name="Luo G."/>
        </authorList>
    </citation>
    <scope>NUCLEOTIDE SEQUENCE [LARGE SCALE GENOMIC DNA]</scope>
    <source>
        <strain evidence="2 3">AM44-11BH</strain>
    </source>
</reference>
<proteinExistence type="predicted"/>
<dbReference type="AlphaFoldDB" id="A0A413R6S9"/>
<dbReference type="EMBL" id="QSFD01000008">
    <property type="protein sequence ID" value="RHA17703.1"/>
    <property type="molecule type" value="Genomic_DNA"/>
</dbReference>
<gene>
    <name evidence="2" type="ORF">DW944_08710</name>
</gene>